<evidence type="ECO:0000256" key="3">
    <source>
        <dbReference type="ARBA" id="ARBA00022801"/>
    </source>
</evidence>
<dbReference type="Gene3D" id="3.40.50.300">
    <property type="entry name" value="P-loop containing nucleotide triphosphate hydrolases"/>
    <property type="match status" value="2"/>
</dbReference>
<evidence type="ECO:0000256" key="10">
    <source>
        <dbReference type="PROSITE-ProRule" id="PRU00552"/>
    </source>
</evidence>
<sequence length="534" mass="61209">MFKFYFLTILIKMNNNSKYSEVIKSLTFGIKRKNSSKDEKKGDGELRMRVIPEIINDTKKAKIDEESNFSEENGVMIFSDNKVKPKKSDAEESEKSFENEKINELRKANRIFTWGTDIPPPFINFSDLNLPEIFMKNLETFKIKEPSPIQMQSIPIMMSGREIMASAPTGSGKTLSFIIPIMLVILKGRDSKVKNPHIKALIIEPTKILAKQTYLNFVKFTDGLDIKIQSLDDEKISEDTEVLITTPNKFIFAMKNYKKKILKKLEWLVVDESDRLFETTEKDRDRDFRSQLAEIYNICDSLSIKHAFFSATFSGSVENWCKENLNDVIHVCIGIKNSSNTNVTQELVFAGTEQGKVSTMKAMLRSGFNPPAIVFVQSKYRAKQLYVELRETFPNINIALITSEVSDKDKEFILEKFRLGNVYILICTELLGRGLDVVGVNLVVNYDLPTSIISYIHRVGRTGRAGKTGRAITYFTEDDIERIRPIATVIHQAGYDVPDYTLQVKKLSRRKITELKRRAPKRKNIRRLRSSVKS</sequence>
<keyword evidence="3" id="KW-0378">Hydrolase</keyword>
<dbReference type="PROSITE" id="PS51192">
    <property type="entry name" value="HELICASE_ATP_BIND_1"/>
    <property type="match status" value="1"/>
</dbReference>
<dbReference type="GO" id="GO:0003723">
    <property type="term" value="F:RNA binding"/>
    <property type="evidence" value="ECO:0007669"/>
    <property type="project" value="UniProtKB-KW"/>
</dbReference>
<keyword evidence="2" id="KW-0547">Nucleotide-binding</keyword>
<dbReference type="InterPro" id="IPR014001">
    <property type="entry name" value="Helicase_ATP-bd"/>
</dbReference>
<feature type="domain" description="DEAD-box RNA helicase Q" evidence="13">
    <location>
        <begin position="123"/>
        <end position="151"/>
    </location>
</feature>
<dbReference type="EC" id="3.6.4.13" evidence="1"/>
<dbReference type="Pfam" id="PF00270">
    <property type="entry name" value="DEAD"/>
    <property type="match status" value="1"/>
</dbReference>
<dbReference type="GO" id="GO:0005524">
    <property type="term" value="F:ATP binding"/>
    <property type="evidence" value="ECO:0007669"/>
    <property type="project" value="UniProtKB-KW"/>
</dbReference>
<dbReference type="WBParaSite" id="SVE_0544300.1">
    <property type="protein sequence ID" value="SVE_0544300.1"/>
    <property type="gene ID" value="SVE_0544300"/>
</dbReference>
<evidence type="ECO:0000256" key="6">
    <source>
        <dbReference type="ARBA" id="ARBA00022884"/>
    </source>
</evidence>
<reference evidence="14" key="1">
    <citation type="submission" date="2014-07" db="EMBL/GenBank/DDBJ databases">
        <authorList>
            <person name="Martin A.A"/>
            <person name="De Silva N."/>
        </authorList>
    </citation>
    <scope>NUCLEOTIDE SEQUENCE</scope>
</reference>
<evidence type="ECO:0000256" key="9">
    <source>
        <dbReference type="ARBA" id="ARBA00047984"/>
    </source>
</evidence>
<name>A0A0K0F9E2_STRVS</name>
<dbReference type="CDD" id="cd17957">
    <property type="entry name" value="DEADc_DDX52"/>
    <property type="match status" value="1"/>
</dbReference>
<keyword evidence="4" id="KW-0347">Helicase</keyword>
<evidence type="ECO:0000259" key="11">
    <source>
        <dbReference type="PROSITE" id="PS51192"/>
    </source>
</evidence>
<dbReference type="PROSITE" id="PS51195">
    <property type="entry name" value="Q_MOTIF"/>
    <property type="match status" value="1"/>
</dbReference>
<organism evidence="14 15">
    <name type="scientific">Strongyloides venezuelensis</name>
    <name type="common">Threadworm</name>
    <dbReference type="NCBI Taxonomy" id="75913"/>
    <lineage>
        <taxon>Eukaryota</taxon>
        <taxon>Metazoa</taxon>
        <taxon>Ecdysozoa</taxon>
        <taxon>Nematoda</taxon>
        <taxon>Chromadorea</taxon>
        <taxon>Rhabditida</taxon>
        <taxon>Tylenchina</taxon>
        <taxon>Panagrolaimomorpha</taxon>
        <taxon>Strongyloidoidea</taxon>
        <taxon>Strongyloididae</taxon>
        <taxon>Strongyloides</taxon>
    </lineage>
</organism>
<dbReference type="GO" id="GO:0003724">
    <property type="term" value="F:RNA helicase activity"/>
    <property type="evidence" value="ECO:0007669"/>
    <property type="project" value="UniProtKB-EC"/>
</dbReference>
<dbReference type="InterPro" id="IPR011545">
    <property type="entry name" value="DEAD/DEAH_box_helicase_dom"/>
</dbReference>
<evidence type="ECO:0000256" key="7">
    <source>
        <dbReference type="ARBA" id="ARBA00024355"/>
    </source>
</evidence>
<evidence type="ECO:0000256" key="1">
    <source>
        <dbReference type="ARBA" id="ARBA00012552"/>
    </source>
</evidence>
<dbReference type="GO" id="GO:0016787">
    <property type="term" value="F:hydrolase activity"/>
    <property type="evidence" value="ECO:0007669"/>
    <property type="project" value="UniProtKB-KW"/>
</dbReference>
<dbReference type="InterPro" id="IPR027417">
    <property type="entry name" value="P-loop_NTPase"/>
</dbReference>
<protein>
    <recommendedName>
        <fullName evidence="8">Probable ATP-dependent RNA helicase DDX52</fullName>
        <ecNumber evidence="1">3.6.4.13</ecNumber>
    </recommendedName>
</protein>
<dbReference type="InterPro" id="IPR044764">
    <property type="entry name" value="DDX52/Rok1_DEADc"/>
</dbReference>
<evidence type="ECO:0000256" key="8">
    <source>
        <dbReference type="ARBA" id="ARBA00044533"/>
    </source>
</evidence>
<evidence type="ECO:0000313" key="14">
    <source>
        <dbReference type="Proteomes" id="UP000035680"/>
    </source>
</evidence>
<dbReference type="InterPro" id="IPR050079">
    <property type="entry name" value="DEAD_box_RNA_helicase"/>
</dbReference>
<dbReference type="SUPFAM" id="SSF52540">
    <property type="entry name" value="P-loop containing nucleoside triphosphate hydrolases"/>
    <property type="match status" value="1"/>
</dbReference>
<dbReference type="InterPro" id="IPR001650">
    <property type="entry name" value="Helicase_C-like"/>
</dbReference>
<proteinExistence type="inferred from homology"/>
<evidence type="ECO:0000313" key="15">
    <source>
        <dbReference type="WBParaSite" id="SVE_0544300.1"/>
    </source>
</evidence>
<feature type="domain" description="Helicase ATP-binding" evidence="11">
    <location>
        <begin position="154"/>
        <end position="331"/>
    </location>
</feature>
<dbReference type="SMART" id="SM00490">
    <property type="entry name" value="HELICc"/>
    <property type="match status" value="1"/>
</dbReference>
<comment type="similarity">
    <text evidence="7">Belongs to the DEAD box helicase family. DDX52/ROK1 subfamily.</text>
</comment>
<evidence type="ECO:0000259" key="13">
    <source>
        <dbReference type="PROSITE" id="PS51195"/>
    </source>
</evidence>
<evidence type="ECO:0000259" key="12">
    <source>
        <dbReference type="PROSITE" id="PS51194"/>
    </source>
</evidence>
<dbReference type="GO" id="GO:0030490">
    <property type="term" value="P:maturation of SSU-rRNA"/>
    <property type="evidence" value="ECO:0007669"/>
    <property type="project" value="InterPro"/>
</dbReference>
<dbReference type="SMART" id="SM00487">
    <property type="entry name" value="DEXDc"/>
    <property type="match status" value="1"/>
</dbReference>
<keyword evidence="5" id="KW-0067">ATP-binding</keyword>
<feature type="domain" description="Helicase C-terminal" evidence="12">
    <location>
        <begin position="342"/>
        <end position="508"/>
    </location>
</feature>
<dbReference type="STRING" id="75913.A0A0K0F9E2"/>
<dbReference type="PROSITE" id="PS51194">
    <property type="entry name" value="HELICASE_CTER"/>
    <property type="match status" value="1"/>
</dbReference>
<feature type="short sequence motif" description="Q motif" evidence="10">
    <location>
        <begin position="123"/>
        <end position="151"/>
    </location>
</feature>
<keyword evidence="14" id="KW-1185">Reference proteome</keyword>
<evidence type="ECO:0000256" key="4">
    <source>
        <dbReference type="ARBA" id="ARBA00022806"/>
    </source>
</evidence>
<dbReference type="AlphaFoldDB" id="A0A0K0F9E2"/>
<comment type="catalytic activity">
    <reaction evidence="9">
        <text>ATP + H2O = ADP + phosphate + H(+)</text>
        <dbReference type="Rhea" id="RHEA:13065"/>
        <dbReference type="ChEBI" id="CHEBI:15377"/>
        <dbReference type="ChEBI" id="CHEBI:15378"/>
        <dbReference type="ChEBI" id="CHEBI:30616"/>
        <dbReference type="ChEBI" id="CHEBI:43474"/>
        <dbReference type="ChEBI" id="CHEBI:456216"/>
        <dbReference type="EC" id="3.6.4.13"/>
    </reaction>
</comment>
<dbReference type="PANTHER" id="PTHR47959">
    <property type="entry name" value="ATP-DEPENDENT RNA HELICASE RHLE-RELATED"/>
    <property type="match status" value="1"/>
</dbReference>
<dbReference type="Pfam" id="PF00271">
    <property type="entry name" value="Helicase_C"/>
    <property type="match status" value="1"/>
</dbReference>
<dbReference type="GO" id="GO:0005829">
    <property type="term" value="C:cytosol"/>
    <property type="evidence" value="ECO:0007669"/>
    <property type="project" value="TreeGrafter"/>
</dbReference>
<accession>A0A0K0F9E2</accession>
<dbReference type="PANTHER" id="PTHR47959:SF15">
    <property type="entry name" value="RNA HELICASE"/>
    <property type="match status" value="1"/>
</dbReference>
<reference evidence="15" key="2">
    <citation type="submission" date="2015-08" db="UniProtKB">
        <authorList>
            <consortium name="WormBaseParasite"/>
        </authorList>
    </citation>
    <scope>IDENTIFICATION</scope>
</reference>
<keyword evidence="6" id="KW-0694">RNA-binding</keyword>
<dbReference type="Proteomes" id="UP000035680">
    <property type="component" value="Unassembled WGS sequence"/>
</dbReference>
<dbReference type="InterPro" id="IPR014014">
    <property type="entry name" value="RNA_helicase_DEAD_Q_motif"/>
</dbReference>
<dbReference type="CDD" id="cd18787">
    <property type="entry name" value="SF2_C_DEAD"/>
    <property type="match status" value="1"/>
</dbReference>
<evidence type="ECO:0000256" key="2">
    <source>
        <dbReference type="ARBA" id="ARBA00022741"/>
    </source>
</evidence>
<evidence type="ECO:0000256" key="5">
    <source>
        <dbReference type="ARBA" id="ARBA00022840"/>
    </source>
</evidence>